<evidence type="ECO:0000259" key="1">
    <source>
        <dbReference type="Pfam" id="PF04825"/>
    </source>
</evidence>
<proteinExistence type="predicted"/>
<organism evidence="2 3">
    <name type="scientific">Goodea atripinnis</name>
    <dbReference type="NCBI Taxonomy" id="208336"/>
    <lineage>
        <taxon>Eukaryota</taxon>
        <taxon>Metazoa</taxon>
        <taxon>Chordata</taxon>
        <taxon>Craniata</taxon>
        <taxon>Vertebrata</taxon>
        <taxon>Euteleostomi</taxon>
        <taxon>Actinopterygii</taxon>
        <taxon>Neopterygii</taxon>
        <taxon>Teleostei</taxon>
        <taxon>Neoteleostei</taxon>
        <taxon>Acanthomorphata</taxon>
        <taxon>Ovalentaria</taxon>
        <taxon>Atherinomorphae</taxon>
        <taxon>Cyprinodontiformes</taxon>
        <taxon>Goodeidae</taxon>
        <taxon>Goodea</taxon>
    </lineage>
</organism>
<dbReference type="Proteomes" id="UP001476798">
    <property type="component" value="Unassembled WGS sequence"/>
</dbReference>
<comment type="caution">
    <text evidence="2">The sequence shown here is derived from an EMBL/GenBank/DDBJ whole genome shotgun (WGS) entry which is preliminary data.</text>
</comment>
<sequence>MFTADLQMRLRMWKRGLYALMTVTLFPNQPRPRFSLYLSSQLQYGVVIIYHKQCGFLLGEITRSGNVLFCIVDI</sequence>
<reference evidence="2 3" key="1">
    <citation type="submission" date="2021-06" db="EMBL/GenBank/DDBJ databases">
        <authorList>
            <person name="Palmer J.M."/>
        </authorList>
    </citation>
    <scope>NUCLEOTIDE SEQUENCE [LARGE SCALE GENOMIC DNA]</scope>
    <source>
        <strain evidence="2 3">GA_2019</strain>
        <tissue evidence="2">Muscle</tissue>
    </source>
</reference>
<evidence type="ECO:0000313" key="2">
    <source>
        <dbReference type="EMBL" id="MEQ2169337.1"/>
    </source>
</evidence>
<dbReference type="InterPro" id="IPR006910">
    <property type="entry name" value="Rad21_Rec8_N"/>
</dbReference>
<protein>
    <recommendedName>
        <fullName evidence="1">Rad21/Rec8-like protein N-terminal domain-containing protein</fullName>
    </recommendedName>
</protein>
<evidence type="ECO:0000313" key="3">
    <source>
        <dbReference type="Proteomes" id="UP001476798"/>
    </source>
</evidence>
<feature type="domain" description="Rad21/Rec8-like protein N-terminal" evidence="1">
    <location>
        <begin position="30"/>
        <end position="62"/>
    </location>
</feature>
<keyword evidence="3" id="KW-1185">Reference proteome</keyword>
<dbReference type="Pfam" id="PF04825">
    <property type="entry name" value="Rad21_Rec8_N"/>
    <property type="match status" value="1"/>
</dbReference>
<gene>
    <name evidence="2" type="ORF">GOODEAATRI_024179</name>
</gene>
<name>A0ABV0ND75_9TELE</name>
<dbReference type="EMBL" id="JAHRIO010032653">
    <property type="protein sequence ID" value="MEQ2169337.1"/>
    <property type="molecule type" value="Genomic_DNA"/>
</dbReference>
<accession>A0ABV0ND75</accession>